<feature type="region of interest" description="Disordered" evidence="1">
    <location>
        <begin position="1"/>
        <end position="114"/>
    </location>
</feature>
<dbReference type="AlphaFoldDB" id="A0A812LWQ1"/>
<sequence>MEGSSAEDAQTAEPAAARETTVGREVDQESEGRRHLHEVRIQEAVLEPDNAERSGETIEGHGSQGSHAGSLPPLEGVDPASGGQPPQTLAPDSLVSEETAGRGRSASTERHLEDVGQVQRSLNFMTGLLTSLTVRMNRVEQWQSATGSTAGGAASTAMTPVTPSAGALGWADVDRLNQQLAELRVGTEAESGPGVVMNRPLASTTKIFQGTFSSDSSETAMKRAAEGQRGVPGALMGPLALADHPFTLEGDPMQVDQAGDSSSMGLAMEQTVESVMKAQALADEVRMRHDYGCSGDAEAQNRGGTSEHLVELGAYGNFVCGRDPGVQVGGFGGEFGRYVGPEYAEYAQGSPITVAELAAPMSELILWQLGRHIHDMRRVPEQAAAADSSDEEQSQPGESDEDVDERREIAFQNALDGCEGL</sequence>
<name>A0A812LWQ1_9DINO</name>
<feature type="compositionally biased region" description="Basic and acidic residues" evidence="1">
    <location>
        <begin position="21"/>
        <end position="41"/>
    </location>
</feature>
<organism evidence="2 3">
    <name type="scientific">Symbiodinium necroappetens</name>
    <dbReference type="NCBI Taxonomy" id="1628268"/>
    <lineage>
        <taxon>Eukaryota</taxon>
        <taxon>Sar</taxon>
        <taxon>Alveolata</taxon>
        <taxon>Dinophyceae</taxon>
        <taxon>Suessiales</taxon>
        <taxon>Symbiodiniaceae</taxon>
        <taxon>Symbiodinium</taxon>
    </lineage>
</organism>
<evidence type="ECO:0000313" key="2">
    <source>
        <dbReference type="EMBL" id="CAE7247025.1"/>
    </source>
</evidence>
<dbReference type="Proteomes" id="UP000601435">
    <property type="component" value="Unassembled WGS sequence"/>
</dbReference>
<keyword evidence="3" id="KW-1185">Reference proteome</keyword>
<protein>
    <submittedName>
        <fullName evidence="2">GIP protein</fullName>
    </submittedName>
</protein>
<proteinExistence type="predicted"/>
<feature type="compositionally biased region" description="Low complexity" evidence="1">
    <location>
        <begin position="1"/>
        <end position="20"/>
    </location>
</feature>
<evidence type="ECO:0000256" key="1">
    <source>
        <dbReference type="SAM" id="MobiDB-lite"/>
    </source>
</evidence>
<dbReference type="EMBL" id="CAJNJA010009463">
    <property type="protein sequence ID" value="CAE7247025.1"/>
    <property type="molecule type" value="Genomic_DNA"/>
</dbReference>
<feature type="compositionally biased region" description="Acidic residues" evidence="1">
    <location>
        <begin position="388"/>
        <end position="403"/>
    </location>
</feature>
<reference evidence="2" key="1">
    <citation type="submission" date="2021-02" db="EMBL/GenBank/DDBJ databases">
        <authorList>
            <person name="Dougan E. K."/>
            <person name="Rhodes N."/>
            <person name="Thang M."/>
            <person name="Chan C."/>
        </authorList>
    </citation>
    <scope>NUCLEOTIDE SEQUENCE</scope>
</reference>
<accession>A0A812LWQ1</accession>
<feature type="region of interest" description="Disordered" evidence="1">
    <location>
        <begin position="381"/>
        <end position="407"/>
    </location>
</feature>
<evidence type="ECO:0000313" key="3">
    <source>
        <dbReference type="Proteomes" id="UP000601435"/>
    </source>
</evidence>
<comment type="caution">
    <text evidence="2">The sequence shown here is derived from an EMBL/GenBank/DDBJ whole genome shotgun (WGS) entry which is preliminary data.</text>
</comment>
<feature type="compositionally biased region" description="Basic and acidic residues" evidence="1">
    <location>
        <begin position="50"/>
        <end position="59"/>
    </location>
</feature>
<gene>
    <name evidence="2" type="primary">GIP</name>
    <name evidence="2" type="ORF">SNEC2469_LOCUS4864</name>
</gene>
<dbReference type="OrthoDB" id="422775at2759"/>